<keyword evidence="1" id="KW-1133">Transmembrane helix</keyword>
<dbReference type="AlphaFoldDB" id="A0A2P2J5N8"/>
<keyword evidence="1" id="KW-0472">Membrane</keyword>
<dbReference type="EMBL" id="GGEC01008330">
    <property type="protein sequence ID" value="MBW88813.1"/>
    <property type="molecule type" value="Transcribed_RNA"/>
</dbReference>
<reference evidence="2" key="1">
    <citation type="submission" date="2018-02" db="EMBL/GenBank/DDBJ databases">
        <title>Rhizophora mucronata_Transcriptome.</title>
        <authorList>
            <person name="Meera S.P."/>
            <person name="Sreeshan A."/>
            <person name="Augustine A."/>
        </authorList>
    </citation>
    <scope>NUCLEOTIDE SEQUENCE</scope>
    <source>
        <tissue evidence="2">Leaf</tissue>
    </source>
</reference>
<name>A0A2P2J5N8_RHIMU</name>
<organism evidence="2">
    <name type="scientific">Rhizophora mucronata</name>
    <name type="common">Asiatic mangrove</name>
    <dbReference type="NCBI Taxonomy" id="61149"/>
    <lineage>
        <taxon>Eukaryota</taxon>
        <taxon>Viridiplantae</taxon>
        <taxon>Streptophyta</taxon>
        <taxon>Embryophyta</taxon>
        <taxon>Tracheophyta</taxon>
        <taxon>Spermatophyta</taxon>
        <taxon>Magnoliopsida</taxon>
        <taxon>eudicotyledons</taxon>
        <taxon>Gunneridae</taxon>
        <taxon>Pentapetalae</taxon>
        <taxon>rosids</taxon>
        <taxon>fabids</taxon>
        <taxon>Malpighiales</taxon>
        <taxon>Rhizophoraceae</taxon>
        <taxon>Rhizophora</taxon>
    </lineage>
</organism>
<keyword evidence="1" id="KW-0812">Transmembrane</keyword>
<evidence type="ECO:0000256" key="1">
    <source>
        <dbReference type="SAM" id="Phobius"/>
    </source>
</evidence>
<accession>A0A2P2J5N8</accession>
<sequence length="71" mass="8060">MKMALLTQFVELNVLSTFLSQKQNVTGISNAIKNNSRIIQLSLFSAFDIYLPCFCFSVSCLLLSYPFIFLL</sequence>
<protein>
    <submittedName>
        <fullName evidence="2">Uncharacterized protein</fullName>
    </submittedName>
</protein>
<feature type="transmembrane region" description="Helical" evidence="1">
    <location>
        <begin position="49"/>
        <end position="70"/>
    </location>
</feature>
<proteinExistence type="predicted"/>
<evidence type="ECO:0000313" key="2">
    <source>
        <dbReference type="EMBL" id="MBW88813.1"/>
    </source>
</evidence>